<reference evidence="2 3" key="1">
    <citation type="submission" date="2015-12" db="EMBL/GenBank/DDBJ databases">
        <title>Draft genome sequence of the thermoanaerobe Thermotalea metallivorans, an isolate from the runoff channel of the Great Artesian Basin, Australia.</title>
        <authorList>
            <person name="Patel B.K."/>
        </authorList>
    </citation>
    <scope>NUCLEOTIDE SEQUENCE [LARGE SCALE GENOMIC DNA]</scope>
    <source>
        <strain evidence="2 3">B2-1</strain>
    </source>
</reference>
<keyword evidence="1" id="KW-1133">Transmembrane helix</keyword>
<evidence type="ECO:0008006" key="4">
    <source>
        <dbReference type="Google" id="ProtNLM"/>
    </source>
</evidence>
<dbReference type="EMBL" id="LOEE01000047">
    <property type="protein sequence ID" value="KXG74697.1"/>
    <property type="molecule type" value="Genomic_DNA"/>
</dbReference>
<keyword evidence="1" id="KW-0812">Transmembrane</keyword>
<dbReference type="OrthoDB" id="1048788at2"/>
<sequence>MGQTKFFRKSIAIILFPCAWLLSWLSSFYPSAVEQIYASGIYKIIGQFLSRITGIFPFSLMEVSIILLFFSTVGILLYGFVHITRYKGIQKRTMLRIFTSILSFFCIAYFIFITLWGMNYHRLPFASIANLHIRPASVVELRELCKNLIIRANFLRTLVDENGQGVMYIAKGHKDVFFRAAKGYENASAIYPELDGKYGRPKGILFSNVMSYAGISGIYFPFTGEANVNTAIPDCMLPSTTCHEMAHQRGFAREDEANYIAYLACTMHPDADFQYSGILLALIHSMNTLSLHDPESYKQLKAMYSLSLQQDLLHWNQFWKRYEGPIERAASKANDAYLKSNLQEDGVHSYGRMVDLLLAEYRTAKDKSSKKLCQSP</sequence>
<dbReference type="Proteomes" id="UP000070456">
    <property type="component" value="Unassembled WGS sequence"/>
</dbReference>
<dbReference type="RefSeq" id="WP_068556933.1">
    <property type="nucleotide sequence ID" value="NZ_LOEE01000047.1"/>
</dbReference>
<feature type="transmembrane region" description="Helical" evidence="1">
    <location>
        <begin position="93"/>
        <end position="118"/>
    </location>
</feature>
<dbReference type="Pfam" id="PF12725">
    <property type="entry name" value="DUF3810"/>
    <property type="match status" value="1"/>
</dbReference>
<accession>A0A140L2C2</accession>
<name>A0A140L2C2_9FIRM</name>
<feature type="transmembrane region" description="Helical" evidence="1">
    <location>
        <begin position="52"/>
        <end position="81"/>
    </location>
</feature>
<dbReference type="PATRIC" id="fig|520762.4.peg.2439"/>
<proteinExistence type="predicted"/>
<comment type="caution">
    <text evidence="2">The sequence shown here is derived from an EMBL/GenBank/DDBJ whole genome shotgun (WGS) entry which is preliminary data.</text>
</comment>
<organism evidence="2 3">
    <name type="scientific">Thermotalea metallivorans</name>
    <dbReference type="NCBI Taxonomy" id="520762"/>
    <lineage>
        <taxon>Bacteria</taxon>
        <taxon>Bacillati</taxon>
        <taxon>Bacillota</taxon>
        <taxon>Clostridia</taxon>
        <taxon>Peptostreptococcales</taxon>
        <taxon>Thermotaleaceae</taxon>
        <taxon>Thermotalea</taxon>
    </lineage>
</organism>
<dbReference type="InterPro" id="IPR024294">
    <property type="entry name" value="DUF3810"/>
</dbReference>
<evidence type="ECO:0000313" key="3">
    <source>
        <dbReference type="Proteomes" id="UP000070456"/>
    </source>
</evidence>
<dbReference type="STRING" id="520762.AN619_22040"/>
<evidence type="ECO:0000313" key="2">
    <source>
        <dbReference type="EMBL" id="KXG74697.1"/>
    </source>
</evidence>
<keyword evidence="3" id="KW-1185">Reference proteome</keyword>
<keyword evidence="1" id="KW-0472">Membrane</keyword>
<dbReference type="AlphaFoldDB" id="A0A140L2C2"/>
<protein>
    <recommendedName>
        <fullName evidence="4">DUF3810 domain-containing protein</fullName>
    </recommendedName>
</protein>
<evidence type="ECO:0000256" key="1">
    <source>
        <dbReference type="SAM" id="Phobius"/>
    </source>
</evidence>
<feature type="transmembrane region" description="Helical" evidence="1">
    <location>
        <begin position="12"/>
        <end position="32"/>
    </location>
</feature>
<gene>
    <name evidence="2" type="ORF">AN619_22040</name>
</gene>